<protein>
    <submittedName>
        <fullName evidence="2">Uncharacterized protein</fullName>
    </submittedName>
</protein>
<dbReference type="Proteomes" id="UP000828390">
    <property type="component" value="Unassembled WGS sequence"/>
</dbReference>
<dbReference type="EMBL" id="JAIWYP010000006">
    <property type="protein sequence ID" value="KAH3813188.1"/>
    <property type="molecule type" value="Genomic_DNA"/>
</dbReference>
<evidence type="ECO:0000256" key="1">
    <source>
        <dbReference type="SAM" id="MobiDB-lite"/>
    </source>
</evidence>
<evidence type="ECO:0000313" key="2">
    <source>
        <dbReference type="EMBL" id="KAH3813188.1"/>
    </source>
</evidence>
<name>A0A9D4GA42_DREPO</name>
<evidence type="ECO:0000313" key="3">
    <source>
        <dbReference type="Proteomes" id="UP000828390"/>
    </source>
</evidence>
<feature type="compositionally biased region" description="Polar residues" evidence="1">
    <location>
        <begin position="1"/>
        <end position="17"/>
    </location>
</feature>
<organism evidence="2 3">
    <name type="scientific">Dreissena polymorpha</name>
    <name type="common">Zebra mussel</name>
    <name type="synonym">Mytilus polymorpha</name>
    <dbReference type="NCBI Taxonomy" id="45954"/>
    <lineage>
        <taxon>Eukaryota</taxon>
        <taxon>Metazoa</taxon>
        <taxon>Spiralia</taxon>
        <taxon>Lophotrochozoa</taxon>
        <taxon>Mollusca</taxon>
        <taxon>Bivalvia</taxon>
        <taxon>Autobranchia</taxon>
        <taxon>Heteroconchia</taxon>
        <taxon>Euheterodonta</taxon>
        <taxon>Imparidentia</taxon>
        <taxon>Neoheterodontei</taxon>
        <taxon>Myida</taxon>
        <taxon>Dreissenoidea</taxon>
        <taxon>Dreissenidae</taxon>
        <taxon>Dreissena</taxon>
    </lineage>
</organism>
<feature type="compositionally biased region" description="Basic and acidic residues" evidence="1">
    <location>
        <begin position="19"/>
        <end position="29"/>
    </location>
</feature>
<comment type="caution">
    <text evidence="2">The sequence shown here is derived from an EMBL/GenBank/DDBJ whole genome shotgun (WGS) entry which is preliminary data.</text>
</comment>
<gene>
    <name evidence="2" type="ORF">DPMN_141640</name>
</gene>
<reference evidence="2" key="2">
    <citation type="submission" date="2020-11" db="EMBL/GenBank/DDBJ databases">
        <authorList>
            <person name="McCartney M.A."/>
            <person name="Auch B."/>
            <person name="Kono T."/>
            <person name="Mallez S."/>
            <person name="Becker A."/>
            <person name="Gohl D.M."/>
            <person name="Silverstein K.A.T."/>
            <person name="Koren S."/>
            <person name="Bechman K.B."/>
            <person name="Herman A."/>
            <person name="Abrahante J.E."/>
            <person name="Garbe J."/>
        </authorList>
    </citation>
    <scope>NUCLEOTIDE SEQUENCE</scope>
    <source>
        <strain evidence="2">Duluth1</strain>
        <tissue evidence="2">Whole animal</tissue>
    </source>
</reference>
<proteinExistence type="predicted"/>
<keyword evidence="3" id="KW-1185">Reference proteome</keyword>
<sequence>MSENGTSIGTLKPTNTPCLRKDHCTDPRSEALSLGHHRTNRGKIDRLHRNINGRRGQDVVQREILQTLPRIHRKLVSIAISWDPISADSFPSVSQRDHTP</sequence>
<reference evidence="2" key="1">
    <citation type="journal article" date="2019" name="bioRxiv">
        <title>The Genome of the Zebra Mussel, Dreissena polymorpha: A Resource for Invasive Species Research.</title>
        <authorList>
            <person name="McCartney M.A."/>
            <person name="Auch B."/>
            <person name="Kono T."/>
            <person name="Mallez S."/>
            <person name="Zhang Y."/>
            <person name="Obille A."/>
            <person name="Becker A."/>
            <person name="Abrahante J.E."/>
            <person name="Garbe J."/>
            <person name="Badalamenti J.P."/>
            <person name="Herman A."/>
            <person name="Mangelson H."/>
            <person name="Liachko I."/>
            <person name="Sullivan S."/>
            <person name="Sone E.D."/>
            <person name="Koren S."/>
            <person name="Silverstein K.A.T."/>
            <person name="Beckman K.B."/>
            <person name="Gohl D.M."/>
        </authorList>
    </citation>
    <scope>NUCLEOTIDE SEQUENCE</scope>
    <source>
        <strain evidence="2">Duluth1</strain>
        <tissue evidence="2">Whole animal</tissue>
    </source>
</reference>
<accession>A0A9D4GA42</accession>
<dbReference type="AlphaFoldDB" id="A0A9D4GA42"/>
<feature type="region of interest" description="Disordered" evidence="1">
    <location>
        <begin position="1"/>
        <end position="38"/>
    </location>
</feature>